<evidence type="ECO:0000256" key="6">
    <source>
        <dbReference type="ARBA" id="ARBA00024238"/>
    </source>
</evidence>
<dbReference type="RefSeq" id="XP_033458878.1">
    <property type="nucleotide sequence ID" value="XM_033603264.1"/>
</dbReference>
<dbReference type="OrthoDB" id="433501at2759"/>
<dbReference type="Gene3D" id="3.80.10.10">
    <property type="entry name" value="Ribonuclease Inhibitor"/>
    <property type="match status" value="1"/>
</dbReference>
<dbReference type="AlphaFoldDB" id="A0A6J3M4L1"/>
<keyword evidence="4" id="KW-0539">Nucleus</keyword>
<evidence type="ECO:0000256" key="1">
    <source>
        <dbReference type="ARBA" id="ARBA00004123"/>
    </source>
</evidence>
<dbReference type="GO" id="GO:0030620">
    <property type="term" value="F:U2 snRNA binding"/>
    <property type="evidence" value="ECO:0007669"/>
    <property type="project" value="InterPro"/>
</dbReference>
<reference evidence="8" key="1">
    <citation type="submission" date="2020-01" db="EMBL/GenBank/DDBJ databases">
        <authorList>
            <consortium name="DOE Joint Genome Institute"/>
            <person name="Haridas S."/>
            <person name="Albert R."/>
            <person name="Binder M."/>
            <person name="Bloem J."/>
            <person name="Labutti K."/>
            <person name="Salamov A."/>
            <person name="Andreopoulos B."/>
            <person name="Baker S.E."/>
            <person name="Barry K."/>
            <person name="Bills G."/>
            <person name="Bluhm B.H."/>
            <person name="Cannon C."/>
            <person name="Castanera R."/>
            <person name="Culley D.E."/>
            <person name="Daum C."/>
            <person name="Ezra D."/>
            <person name="Gonzalez J.B."/>
            <person name="Henrissat B."/>
            <person name="Kuo A."/>
            <person name="Liang C."/>
            <person name="Lipzen A."/>
            <person name="Lutzoni F."/>
            <person name="Magnuson J."/>
            <person name="Mondo S."/>
            <person name="Nolan M."/>
            <person name="Ohm R."/>
            <person name="Pangilinan J."/>
            <person name="Park H.-J."/>
            <person name="Ramirez L."/>
            <person name="Alfaro M."/>
            <person name="Sun H."/>
            <person name="Tritt A."/>
            <person name="Yoshinaga Y."/>
            <person name="Zwiers L.-H."/>
            <person name="Turgeon B.G."/>
            <person name="Goodwin S.B."/>
            <person name="Spatafora J.W."/>
            <person name="Crous P.W."/>
            <person name="Grigoriev I.V."/>
        </authorList>
    </citation>
    <scope>NUCLEOTIDE SEQUENCE</scope>
    <source>
        <strain evidence="8">CBS 342.82</strain>
    </source>
</reference>
<evidence type="ECO:0000256" key="3">
    <source>
        <dbReference type="ARBA" id="ARBA00022737"/>
    </source>
</evidence>
<sequence>MRLTVGLINEALSYNNPVNERELNLRGHKIPTIENLGAARDPECIDFTDNDLVNLANFPLSPRLQTLLCAHNRITSIASNLSKNAPNLHTLVLSHNNISELTALDALQGLTKLQQLTLSGNPVTAKENYRYYVLWRCPRVRYLDLTKVKDAERNRAKELFGSYDDPTELAKGIIAAGALNVPTYATSVLANGTGKTSRSKFTKDQESRLRVLISKANSLAEVQRLEKALNEGRLPAGFATDDDAMDET</sequence>
<dbReference type="InterPro" id="IPR044640">
    <property type="entry name" value="RU2A"/>
</dbReference>
<name>A0A6J3M4L1_9PEZI</name>
<reference evidence="8" key="3">
    <citation type="submission" date="2025-08" db="UniProtKB">
        <authorList>
            <consortium name="RefSeq"/>
        </authorList>
    </citation>
    <scope>IDENTIFICATION</scope>
    <source>
        <strain evidence="8">CBS 342.82</strain>
    </source>
</reference>
<proteinExistence type="inferred from homology"/>
<evidence type="ECO:0000256" key="4">
    <source>
        <dbReference type="ARBA" id="ARBA00023242"/>
    </source>
</evidence>
<evidence type="ECO:0000313" key="7">
    <source>
        <dbReference type="Proteomes" id="UP000504637"/>
    </source>
</evidence>
<evidence type="ECO:0000256" key="5">
    <source>
        <dbReference type="ARBA" id="ARBA00024196"/>
    </source>
</evidence>
<gene>
    <name evidence="8" type="ORF">K489DRAFT_371799</name>
</gene>
<dbReference type="FunFam" id="3.80.10.10:FF:000026">
    <property type="entry name" value="U2 small nuclear ribonucleoprotein A"/>
    <property type="match status" value="1"/>
</dbReference>
<protein>
    <recommendedName>
        <fullName evidence="6">U2 small nuclear ribonucleoprotein A'</fullName>
    </recommendedName>
</protein>
<keyword evidence="2" id="KW-0433">Leucine-rich repeat</keyword>
<evidence type="ECO:0000313" key="8">
    <source>
        <dbReference type="RefSeq" id="XP_033458878.1"/>
    </source>
</evidence>
<dbReference type="GO" id="GO:0000398">
    <property type="term" value="P:mRNA splicing, via spliceosome"/>
    <property type="evidence" value="ECO:0007669"/>
    <property type="project" value="InterPro"/>
</dbReference>
<dbReference type="GeneID" id="54361064"/>
<evidence type="ECO:0000256" key="2">
    <source>
        <dbReference type="ARBA" id="ARBA00022614"/>
    </source>
</evidence>
<reference evidence="8" key="2">
    <citation type="submission" date="2020-04" db="EMBL/GenBank/DDBJ databases">
        <authorList>
            <consortium name="NCBI Genome Project"/>
        </authorList>
    </citation>
    <scope>NUCLEOTIDE SEQUENCE</scope>
    <source>
        <strain evidence="8">CBS 342.82</strain>
    </source>
</reference>
<comment type="subcellular location">
    <subcellularLocation>
        <location evidence="1">Nucleus</location>
    </subcellularLocation>
</comment>
<dbReference type="Pfam" id="PF14580">
    <property type="entry name" value="LRR_9"/>
    <property type="match status" value="1"/>
</dbReference>
<keyword evidence="3" id="KW-0677">Repeat</keyword>
<dbReference type="InterPro" id="IPR032675">
    <property type="entry name" value="LRR_dom_sf"/>
</dbReference>
<dbReference type="InterPro" id="IPR001611">
    <property type="entry name" value="Leu-rich_rpt"/>
</dbReference>
<dbReference type="GO" id="GO:0005686">
    <property type="term" value="C:U2 snRNP"/>
    <property type="evidence" value="ECO:0007669"/>
    <property type="project" value="TreeGrafter"/>
</dbReference>
<dbReference type="PANTHER" id="PTHR10552">
    <property type="entry name" value="U2 SMALL NUCLEAR RIBONUCLEOPROTEIN A"/>
    <property type="match status" value="1"/>
</dbReference>
<comment type="similarity">
    <text evidence="5">Belongs to the U2 small nuclear ribonucleoprotein A family.</text>
</comment>
<dbReference type="PROSITE" id="PS51450">
    <property type="entry name" value="LRR"/>
    <property type="match status" value="1"/>
</dbReference>
<accession>A0A6J3M4L1</accession>
<organism evidence="8">
    <name type="scientific">Dissoconium aciculare CBS 342.82</name>
    <dbReference type="NCBI Taxonomy" id="1314786"/>
    <lineage>
        <taxon>Eukaryota</taxon>
        <taxon>Fungi</taxon>
        <taxon>Dikarya</taxon>
        <taxon>Ascomycota</taxon>
        <taxon>Pezizomycotina</taxon>
        <taxon>Dothideomycetes</taxon>
        <taxon>Dothideomycetidae</taxon>
        <taxon>Mycosphaerellales</taxon>
        <taxon>Dissoconiaceae</taxon>
        <taxon>Dissoconium</taxon>
    </lineage>
</organism>
<keyword evidence="7" id="KW-1185">Reference proteome</keyword>
<dbReference type="SUPFAM" id="SSF52058">
    <property type="entry name" value="L domain-like"/>
    <property type="match status" value="1"/>
</dbReference>
<dbReference type="Proteomes" id="UP000504637">
    <property type="component" value="Unplaced"/>
</dbReference>
<dbReference type="PANTHER" id="PTHR10552:SF6">
    <property type="entry name" value="U2 SMALL NUCLEAR RIBONUCLEOPROTEIN A"/>
    <property type="match status" value="1"/>
</dbReference>